<reference evidence="8 9" key="1">
    <citation type="submission" date="2019-12" db="EMBL/GenBank/DDBJ databases">
        <title>Novel species isolated from a subtropical stream in China.</title>
        <authorList>
            <person name="Lu H."/>
        </authorList>
    </citation>
    <scope>NUCLEOTIDE SEQUENCE [LARGE SCALE GENOMIC DNA]</scope>
    <source>
        <strain evidence="8 9">FT55W</strain>
    </source>
</reference>
<feature type="transmembrane region" description="Helical" evidence="5">
    <location>
        <begin position="12"/>
        <end position="31"/>
    </location>
</feature>
<dbReference type="PROSITE" id="PS50885">
    <property type="entry name" value="HAMP"/>
    <property type="match status" value="1"/>
</dbReference>
<dbReference type="AlphaFoldDB" id="A0A7X4GQZ7"/>
<dbReference type="GO" id="GO:0006935">
    <property type="term" value="P:chemotaxis"/>
    <property type="evidence" value="ECO:0007669"/>
    <property type="project" value="InterPro"/>
</dbReference>
<evidence type="ECO:0000256" key="4">
    <source>
        <dbReference type="PROSITE-ProRule" id="PRU00284"/>
    </source>
</evidence>
<evidence type="ECO:0000256" key="1">
    <source>
        <dbReference type="ARBA" id="ARBA00004370"/>
    </source>
</evidence>
<dbReference type="GO" id="GO:0007165">
    <property type="term" value="P:signal transduction"/>
    <property type="evidence" value="ECO:0007669"/>
    <property type="project" value="UniProtKB-KW"/>
</dbReference>
<dbReference type="SUPFAM" id="SSF58104">
    <property type="entry name" value="Methyl-accepting chemotaxis protein (MCP) signaling domain"/>
    <property type="match status" value="1"/>
</dbReference>
<dbReference type="CDD" id="cd06225">
    <property type="entry name" value="HAMP"/>
    <property type="match status" value="1"/>
</dbReference>
<dbReference type="Pfam" id="PF00672">
    <property type="entry name" value="HAMP"/>
    <property type="match status" value="1"/>
</dbReference>
<protein>
    <submittedName>
        <fullName evidence="8">HAMP domain-containing protein</fullName>
    </submittedName>
</protein>
<dbReference type="SMART" id="SM00283">
    <property type="entry name" value="MA"/>
    <property type="match status" value="1"/>
</dbReference>
<proteinExistence type="inferred from homology"/>
<keyword evidence="9" id="KW-1185">Reference proteome</keyword>
<dbReference type="PRINTS" id="PR00260">
    <property type="entry name" value="CHEMTRNSDUCR"/>
</dbReference>
<dbReference type="Pfam" id="PF12729">
    <property type="entry name" value="4HB_MCP_1"/>
    <property type="match status" value="1"/>
</dbReference>
<evidence type="ECO:0000256" key="5">
    <source>
        <dbReference type="SAM" id="Phobius"/>
    </source>
</evidence>
<dbReference type="Gene3D" id="1.10.287.950">
    <property type="entry name" value="Methyl-accepting chemotaxis protein"/>
    <property type="match status" value="1"/>
</dbReference>
<comment type="subcellular location">
    <subcellularLocation>
        <location evidence="1">Membrane</location>
    </subcellularLocation>
</comment>
<dbReference type="CDD" id="cd19411">
    <property type="entry name" value="MCP2201-like_sensor"/>
    <property type="match status" value="1"/>
</dbReference>
<keyword evidence="2" id="KW-0488">Methylation</keyword>
<dbReference type="InterPro" id="IPR024478">
    <property type="entry name" value="HlyB_4HB_MCP"/>
</dbReference>
<dbReference type="GO" id="GO:0004888">
    <property type="term" value="F:transmembrane signaling receptor activity"/>
    <property type="evidence" value="ECO:0007669"/>
    <property type="project" value="InterPro"/>
</dbReference>
<dbReference type="PROSITE" id="PS50111">
    <property type="entry name" value="CHEMOTAXIS_TRANSDUC_2"/>
    <property type="match status" value="1"/>
</dbReference>
<dbReference type="PANTHER" id="PTHR43531">
    <property type="entry name" value="PROTEIN ICFG"/>
    <property type="match status" value="1"/>
</dbReference>
<evidence type="ECO:0000256" key="3">
    <source>
        <dbReference type="ARBA" id="ARBA00029447"/>
    </source>
</evidence>
<sequence length="522" mass="55489">MNFSNLKIGARLGLAFGAVLLLMALLIAIGLQRLGSISNLNRTIIDEDWVKAEAAATVSSTTRANSALTLELFVADTPARTDQIRAEMEVNKKTITTALETLDKLLITDDGKALLARIRDERKAYVGSFTQVGKQLADGQRDAALTQLRGDMLPKLAKLQDSVRELNEMQKAAVNQNGELVKHNISTARQVMAWLGVVALALGLAFAWRVTRSITDPIGTALQMARAVAAGDLTRNISSKQRDEMGQLLQALGQMNDNLAHIVGRVRSGTGAINTASAEIASGNLDLSSRTEQQASSLEETAASMEELTSTVKQNAANAHQANELAQTATEVAQRGGAVVAQVVDTMNAINESSRKIVDIITVIDGIAFQTNILALNAAVEAARAGEQGRGFAVVATEVRTLAQRAASAAKEIKTLIDESVDKVAAGAQLVDLAGSTMNEVQDSVRRVTEIVGEITQANHEQTSGIEQINIAISQMDQVTQQNAALVEEAAAAAAAMQDQAGELNQVVSQFRLRTTALALNH</sequence>
<comment type="caution">
    <text evidence="8">The sequence shown here is derived from an EMBL/GenBank/DDBJ whole genome shotgun (WGS) entry which is preliminary data.</text>
</comment>
<dbReference type="CDD" id="cd11386">
    <property type="entry name" value="MCP_signal"/>
    <property type="match status" value="1"/>
</dbReference>
<evidence type="ECO:0000259" key="7">
    <source>
        <dbReference type="PROSITE" id="PS50885"/>
    </source>
</evidence>
<keyword evidence="5" id="KW-0472">Membrane</keyword>
<dbReference type="Proteomes" id="UP000450012">
    <property type="component" value="Unassembled WGS sequence"/>
</dbReference>
<name>A0A7X4GQZ7_9BURK</name>
<dbReference type="SMART" id="SM00304">
    <property type="entry name" value="HAMP"/>
    <property type="match status" value="1"/>
</dbReference>
<dbReference type="FunFam" id="1.10.287.950:FF:000001">
    <property type="entry name" value="Methyl-accepting chemotaxis sensory transducer"/>
    <property type="match status" value="1"/>
</dbReference>
<feature type="domain" description="Methyl-accepting transducer" evidence="6">
    <location>
        <begin position="269"/>
        <end position="498"/>
    </location>
</feature>
<keyword evidence="5" id="KW-0812">Transmembrane</keyword>
<accession>A0A7X4GQZ7</accession>
<dbReference type="Pfam" id="PF00015">
    <property type="entry name" value="MCPsignal"/>
    <property type="match status" value="1"/>
</dbReference>
<feature type="domain" description="HAMP" evidence="7">
    <location>
        <begin position="212"/>
        <end position="264"/>
    </location>
</feature>
<organism evidence="8 9">
    <name type="scientific">Duganella rivi</name>
    <dbReference type="NCBI Taxonomy" id="2666083"/>
    <lineage>
        <taxon>Bacteria</taxon>
        <taxon>Pseudomonadati</taxon>
        <taxon>Pseudomonadota</taxon>
        <taxon>Betaproteobacteria</taxon>
        <taxon>Burkholderiales</taxon>
        <taxon>Oxalobacteraceae</taxon>
        <taxon>Telluria group</taxon>
        <taxon>Duganella</taxon>
    </lineage>
</organism>
<dbReference type="RefSeq" id="WP_161014609.1">
    <property type="nucleotide sequence ID" value="NZ_WWCK01000004.1"/>
</dbReference>
<dbReference type="GO" id="GO:0005886">
    <property type="term" value="C:plasma membrane"/>
    <property type="evidence" value="ECO:0007669"/>
    <property type="project" value="TreeGrafter"/>
</dbReference>
<keyword evidence="4" id="KW-0807">Transducer</keyword>
<dbReference type="InterPro" id="IPR004089">
    <property type="entry name" value="MCPsignal_dom"/>
</dbReference>
<dbReference type="InterPro" id="IPR003660">
    <property type="entry name" value="HAMP_dom"/>
</dbReference>
<keyword evidence="5" id="KW-1133">Transmembrane helix</keyword>
<dbReference type="InterPro" id="IPR004090">
    <property type="entry name" value="Chemotax_Me-accpt_rcpt"/>
</dbReference>
<dbReference type="InterPro" id="IPR051310">
    <property type="entry name" value="MCP_chemotaxis"/>
</dbReference>
<evidence type="ECO:0000313" key="8">
    <source>
        <dbReference type="EMBL" id="MYM68070.1"/>
    </source>
</evidence>
<dbReference type="InterPro" id="IPR047347">
    <property type="entry name" value="YvaQ-like_sensor"/>
</dbReference>
<evidence type="ECO:0000313" key="9">
    <source>
        <dbReference type="Proteomes" id="UP000450012"/>
    </source>
</evidence>
<dbReference type="EMBL" id="WWCK01000004">
    <property type="protein sequence ID" value="MYM68070.1"/>
    <property type="molecule type" value="Genomic_DNA"/>
</dbReference>
<evidence type="ECO:0000256" key="2">
    <source>
        <dbReference type="ARBA" id="ARBA00022481"/>
    </source>
</evidence>
<gene>
    <name evidence="8" type="ORF">GTP45_14695</name>
</gene>
<evidence type="ECO:0000259" key="6">
    <source>
        <dbReference type="PROSITE" id="PS50111"/>
    </source>
</evidence>
<comment type="similarity">
    <text evidence="3">Belongs to the methyl-accepting chemotaxis (MCP) protein family.</text>
</comment>
<dbReference type="PANTHER" id="PTHR43531:SF14">
    <property type="entry name" value="METHYL-ACCEPTING CHEMOTAXIS PROTEIN I-RELATED"/>
    <property type="match status" value="1"/>
</dbReference>